<gene>
    <name evidence="8" type="primary">LOC107433745</name>
</gene>
<dbReference type="SMART" id="SM00353">
    <property type="entry name" value="HLH"/>
    <property type="match status" value="1"/>
</dbReference>
<evidence type="ECO:0000256" key="3">
    <source>
        <dbReference type="ARBA" id="ARBA00023125"/>
    </source>
</evidence>
<feature type="domain" description="BHLH" evidence="6">
    <location>
        <begin position="78"/>
        <end position="130"/>
    </location>
</feature>
<dbReference type="Pfam" id="PF00010">
    <property type="entry name" value="HLH"/>
    <property type="match status" value="1"/>
</dbReference>
<dbReference type="PANTHER" id="PTHR13935">
    <property type="entry name" value="ACHAETE-SCUTE TRANSCRIPTION FACTOR-RELATED"/>
    <property type="match status" value="1"/>
</dbReference>
<name>A0A6P6FLJ8_ZIZJJ</name>
<keyword evidence="3" id="KW-0238">DNA-binding</keyword>
<dbReference type="GO" id="GO:0090575">
    <property type="term" value="C:RNA polymerase II transcription regulator complex"/>
    <property type="evidence" value="ECO:0007669"/>
    <property type="project" value="TreeGrafter"/>
</dbReference>
<evidence type="ECO:0000256" key="4">
    <source>
        <dbReference type="ARBA" id="ARBA00023163"/>
    </source>
</evidence>
<dbReference type="RefSeq" id="XP_024922954.3">
    <property type="nucleotide sequence ID" value="XM_025067186.3"/>
</dbReference>
<sequence>MLALSPPLFPSFGWPLELDPINQDHQINDCFYGDHQCTETTSESFLHFPVPSELPQQLDQLDRSTPSTTAISSDLNMVKKLNHNASERDRRKKINHLYSSLRALLPATDHTKKLSIPATVSRVLKYIPDLQQQVEGLVRKKEELLSKMSKQKGNLVHHDDDQENQVKTAAARSSLSSVSATQLNDREVAIQISTYKVNNNPISEILNTLEEDGFSMLNASSFESFEGRVFHSLHLQVERYSMECEMLGEKLMSLFEKRE</sequence>
<dbReference type="PANTHER" id="PTHR13935:SF41">
    <property type="entry name" value="TRANSCRIPTION FACTOR ORG2-RELATED"/>
    <property type="match status" value="1"/>
</dbReference>
<keyword evidence="2" id="KW-0805">Transcription regulation</keyword>
<dbReference type="InterPro" id="IPR011598">
    <property type="entry name" value="bHLH_dom"/>
</dbReference>
<protein>
    <submittedName>
        <fullName evidence="8">Transcription factor ORG2 isoform X1</fullName>
    </submittedName>
</protein>
<dbReference type="InterPro" id="IPR015660">
    <property type="entry name" value="MASH1/Ascl1a-like"/>
</dbReference>
<evidence type="ECO:0000256" key="2">
    <source>
        <dbReference type="ARBA" id="ARBA00023015"/>
    </source>
</evidence>
<dbReference type="InterPro" id="IPR036638">
    <property type="entry name" value="HLH_DNA-bd_sf"/>
</dbReference>
<dbReference type="GO" id="GO:0046983">
    <property type="term" value="F:protein dimerization activity"/>
    <property type="evidence" value="ECO:0007669"/>
    <property type="project" value="InterPro"/>
</dbReference>
<evidence type="ECO:0000313" key="8">
    <source>
        <dbReference type="RefSeq" id="XP_024922954.3"/>
    </source>
</evidence>
<keyword evidence="4" id="KW-0804">Transcription</keyword>
<dbReference type="GeneID" id="107433745"/>
<dbReference type="InParanoid" id="A0A6P6FLJ8"/>
<organism evidence="7 8">
    <name type="scientific">Ziziphus jujuba</name>
    <name type="common">Chinese jujube</name>
    <name type="synonym">Ziziphus sativa</name>
    <dbReference type="NCBI Taxonomy" id="326968"/>
    <lineage>
        <taxon>Eukaryota</taxon>
        <taxon>Viridiplantae</taxon>
        <taxon>Streptophyta</taxon>
        <taxon>Embryophyta</taxon>
        <taxon>Tracheophyta</taxon>
        <taxon>Spermatophyta</taxon>
        <taxon>Magnoliopsida</taxon>
        <taxon>eudicotyledons</taxon>
        <taxon>Gunneridae</taxon>
        <taxon>Pentapetalae</taxon>
        <taxon>rosids</taxon>
        <taxon>fabids</taxon>
        <taxon>Rosales</taxon>
        <taxon>Rhamnaceae</taxon>
        <taxon>Paliureae</taxon>
        <taxon>Ziziphus</taxon>
    </lineage>
</organism>
<comment type="subcellular location">
    <subcellularLocation>
        <location evidence="1">Nucleus</location>
    </subcellularLocation>
</comment>
<evidence type="ECO:0000259" key="6">
    <source>
        <dbReference type="PROSITE" id="PS50888"/>
    </source>
</evidence>
<dbReference type="CDD" id="cd18914">
    <property type="entry name" value="bHLH_AtORG2_like"/>
    <property type="match status" value="1"/>
</dbReference>
<evidence type="ECO:0000313" key="7">
    <source>
        <dbReference type="Proteomes" id="UP001652623"/>
    </source>
</evidence>
<accession>A0A6P6FLJ8</accession>
<dbReference type="GO" id="GO:0000981">
    <property type="term" value="F:DNA-binding transcription factor activity, RNA polymerase II-specific"/>
    <property type="evidence" value="ECO:0007669"/>
    <property type="project" value="TreeGrafter"/>
</dbReference>
<dbReference type="AlphaFoldDB" id="A0A6P6FLJ8"/>
<dbReference type="GO" id="GO:0010106">
    <property type="term" value="P:cellular response to iron ion starvation"/>
    <property type="evidence" value="ECO:0007669"/>
    <property type="project" value="UniProtKB-ARBA"/>
</dbReference>
<dbReference type="FunFam" id="4.10.280.10:FF:000074">
    <property type="entry name" value="Transcription factor ORG2"/>
    <property type="match status" value="1"/>
</dbReference>
<dbReference type="SUPFAM" id="SSF47459">
    <property type="entry name" value="HLH, helix-loop-helix DNA-binding domain"/>
    <property type="match status" value="1"/>
</dbReference>
<evidence type="ECO:0000256" key="5">
    <source>
        <dbReference type="ARBA" id="ARBA00023242"/>
    </source>
</evidence>
<keyword evidence="7" id="KW-1185">Reference proteome</keyword>
<dbReference type="GO" id="GO:0000977">
    <property type="term" value="F:RNA polymerase II transcription regulatory region sequence-specific DNA binding"/>
    <property type="evidence" value="ECO:0007669"/>
    <property type="project" value="TreeGrafter"/>
</dbReference>
<reference evidence="8" key="1">
    <citation type="submission" date="2025-08" db="UniProtKB">
        <authorList>
            <consortium name="RefSeq"/>
        </authorList>
    </citation>
    <scope>IDENTIFICATION</scope>
    <source>
        <tissue evidence="8">Seedling</tissue>
    </source>
</reference>
<evidence type="ECO:0000256" key="1">
    <source>
        <dbReference type="ARBA" id="ARBA00004123"/>
    </source>
</evidence>
<dbReference type="FunCoup" id="A0A6P6FLJ8">
    <property type="interactions" value="86"/>
</dbReference>
<dbReference type="Proteomes" id="UP001652623">
    <property type="component" value="Chromosome 11"/>
</dbReference>
<dbReference type="PROSITE" id="PS50888">
    <property type="entry name" value="BHLH"/>
    <property type="match status" value="1"/>
</dbReference>
<dbReference type="Gene3D" id="4.10.280.10">
    <property type="entry name" value="Helix-loop-helix DNA-binding domain"/>
    <property type="match status" value="1"/>
</dbReference>
<proteinExistence type="predicted"/>
<keyword evidence="5" id="KW-0539">Nucleus</keyword>